<dbReference type="InterPro" id="IPR000182">
    <property type="entry name" value="GNAT_dom"/>
</dbReference>
<name>A0A1I1SHR0_9ACTN</name>
<dbReference type="EMBL" id="FOMD01000004">
    <property type="protein sequence ID" value="SFD44178.1"/>
    <property type="molecule type" value="Genomic_DNA"/>
</dbReference>
<evidence type="ECO:0000313" key="5">
    <source>
        <dbReference type="Proteomes" id="UP000199022"/>
    </source>
</evidence>
<dbReference type="InterPro" id="IPR050832">
    <property type="entry name" value="Bact_Acetyltransf"/>
</dbReference>
<organism evidence="4 5">
    <name type="scientific">Klenkia taihuensis</name>
    <dbReference type="NCBI Taxonomy" id="1225127"/>
    <lineage>
        <taxon>Bacteria</taxon>
        <taxon>Bacillati</taxon>
        <taxon>Actinomycetota</taxon>
        <taxon>Actinomycetes</taxon>
        <taxon>Geodermatophilales</taxon>
        <taxon>Geodermatophilaceae</taxon>
        <taxon>Klenkia</taxon>
    </lineage>
</organism>
<dbReference type="PANTHER" id="PTHR43877">
    <property type="entry name" value="AMINOALKYLPHOSPHONATE N-ACETYLTRANSFERASE-RELATED-RELATED"/>
    <property type="match status" value="1"/>
</dbReference>
<keyword evidence="5" id="KW-1185">Reference proteome</keyword>
<evidence type="ECO:0000313" key="4">
    <source>
        <dbReference type="EMBL" id="SFD44178.1"/>
    </source>
</evidence>
<dbReference type="InterPro" id="IPR016181">
    <property type="entry name" value="Acyl_CoA_acyltransferase"/>
</dbReference>
<reference evidence="5" key="1">
    <citation type="submission" date="2016-10" db="EMBL/GenBank/DDBJ databases">
        <authorList>
            <person name="Varghese N."/>
            <person name="Submissions S."/>
        </authorList>
    </citation>
    <scope>NUCLEOTIDE SEQUENCE [LARGE SCALE GENOMIC DNA]</scope>
    <source>
        <strain evidence="5">DSM 45962</strain>
    </source>
</reference>
<dbReference type="SUPFAM" id="SSF55729">
    <property type="entry name" value="Acyl-CoA N-acyltransferases (Nat)"/>
    <property type="match status" value="1"/>
</dbReference>
<evidence type="ECO:0000256" key="1">
    <source>
        <dbReference type="ARBA" id="ARBA00022679"/>
    </source>
</evidence>
<dbReference type="PROSITE" id="PS51186">
    <property type="entry name" value="GNAT"/>
    <property type="match status" value="1"/>
</dbReference>
<keyword evidence="1 4" id="KW-0808">Transferase</keyword>
<dbReference type="Pfam" id="PF00583">
    <property type="entry name" value="Acetyltransf_1"/>
    <property type="match status" value="1"/>
</dbReference>
<dbReference type="Proteomes" id="UP000199022">
    <property type="component" value="Unassembled WGS sequence"/>
</dbReference>
<dbReference type="GO" id="GO:0016747">
    <property type="term" value="F:acyltransferase activity, transferring groups other than amino-acyl groups"/>
    <property type="evidence" value="ECO:0007669"/>
    <property type="project" value="InterPro"/>
</dbReference>
<proteinExistence type="predicted"/>
<protein>
    <submittedName>
        <fullName evidence="4">Acetyltransferase (GNAT) family protein</fullName>
    </submittedName>
</protein>
<sequence>MRTALAGEAEALTRAMDAPAGVYEAHLAAQAGGRCTVLVAEVGGRAVGTGMLRRDPRDAVVRERLGRLPEISNLQVHPDERGRGHGTALVEALCALAAGQGGTRVGLGVADDNPDAARLYLRLGFAETGLAYADHYTWTDTAGVEHHAADDVRYLVRDLGQGSGPPR</sequence>
<dbReference type="Gene3D" id="3.40.630.30">
    <property type="match status" value="1"/>
</dbReference>
<evidence type="ECO:0000259" key="3">
    <source>
        <dbReference type="PROSITE" id="PS51186"/>
    </source>
</evidence>
<feature type="domain" description="N-acetyltransferase" evidence="3">
    <location>
        <begin position="1"/>
        <end position="150"/>
    </location>
</feature>
<dbReference type="CDD" id="cd04301">
    <property type="entry name" value="NAT_SF"/>
    <property type="match status" value="1"/>
</dbReference>
<accession>A0A1I1SHR0</accession>
<dbReference type="AlphaFoldDB" id="A0A1I1SHR0"/>
<dbReference type="STRING" id="1225127.SAMN05661030_3355"/>
<keyword evidence="2" id="KW-0012">Acyltransferase</keyword>
<evidence type="ECO:0000256" key="2">
    <source>
        <dbReference type="ARBA" id="ARBA00023315"/>
    </source>
</evidence>
<gene>
    <name evidence="4" type="ORF">SAMN05661030_3355</name>
</gene>